<dbReference type="Gene3D" id="3.40.50.300">
    <property type="entry name" value="P-loop containing nucleotide triphosphate hydrolases"/>
    <property type="match status" value="1"/>
</dbReference>
<dbReference type="GO" id="GO:0005524">
    <property type="term" value="F:ATP binding"/>
    <property type="evidence" value="ECO:0007669"/>
    <property type="project" value="UniProtKB-KW"/>
</dbReference>
<dbReference type="PANTHER" id="PTHR43394:SF1">
    <property type="entry name" value="ATP-BINDING CASSETTE SUB-FAMILY B MEMBER 10, MITOCHONDRIAL"/>
    <property type="match status" value="1"/>
</dbReference>
<dbReference type="SUPFAM" id="SSF52540">
    <property type="entry name" value="P-loop containing nucleoside triphosphate hydrolases"/>
    <property type="match status" value="1"/>
</dbReference>
<sequence length="73" mass="8371">MFKIYFKQLPHGLTTNLSEEGINLSGGQKQVIALVRALYKKPQFLILDEATSAIDRNTENFTMNLFQNKRIVI</sequence>
<keyword evidence="3" id="KW-1185">Reference proteome</keyword>
<evidence type="ECO:0000259" key="1">
    <source>
        <dbReference type="Pfam" id="PF00005"/>
    </source>
</evidence>
<dbReference type="RefSeq" id="WP_140508506.1">
    <property type="nucleotide sequence ID" value="NZ_RCZH01000009.1"/>
</dbReference>
<dbReference type="Proteomes" id="UP000319700">
    <property type="component" value="Unassembled WGS sequence"/>
</dbReference>
<dbReference type="AlphaFoldDB" id="A0A502EPA0"/>
<dbReference type="GO" id="GO:0016887">
    <property type="term" value="F:ATP hydrolysis activity"/>
    <property type="evidence" value="ECO:0007669"/>
    <property type="project" value="InterPro"/>
</dbReference>
<keyword evidence="2" id="KW-0547">Nucleotide-binding</keyword>
<feature type="domain" description="ABC transporter" evidence="1">
    <location>
        <begin position="11"/>
        <end position="52"/>
    </location>
</feature>
<dbReference type="GO" id="GO:0015421">
    <property type="term" value="F:ABC-type oligopeptide transporter activity"/>
    <property type="evidence" value="ECO:0007669"/>
    <property type="project" value="TreeGrafter"/>
</dbReference>
<name>A0A502EPA0_9FLAO</name>
<evidence type="ECO:0000313" key="2">
    <source>
        <dbReference type="EMBL" id="TPG38839.1"/>
    </source>
</evidence>
<dbReference type="InterPro" id="IPR039421">
    <property type="entry name" value="Type_1_exporter"/>
</dbReference>
<dbReference type="PANTHER" id="PTHR43394">
    <property type="entry name" value="ATP-DEPENDENT PERMEASE MDL1, MITOCHONDRIAL"/>
    <property type="match status" value="1"/>
</dbReference>
<comment type="caution">
    <text evidence="2">The sequence shown here is derived from an EMBL/GenBank/DDBJ whole genome shotgun (WGS) entry which is preliminary data.</text>
</comment>
<dbReference type="InterPro" id="IPR027417">
    <property type="entry name" value="P-loop_NTPase"/>
</dbReference>
<keyword evidence="2" id="KW-0067">ATP-binding</keyword>
<accession>A0A502EPA0</accession>
<organism evidence="2 3">
    <name type="scientific">Flavobacterium pectinovorum</name>
    <dbReference type="NCBI Taxonomy" id="29533"/>
    <lineage>
        <taxon>Bacteria</taxon>
        <taxon>Pseudomonadati</taxon>
        <taxon>Bacteroidota</taxon>
        <taxon>Flavobacteriia</taxon>
        <taxon>Flavobacteriales</taxon>
        <taxon>Flavobacteriaceae</taxon>
        <taxon>Flavobacterium</taxon>
    </lineage>
</organism>
<reference evidence="2 3" key="1">
    <citation type="journal article" date="2019" name="Environ. Microbiol.">
        <title>Species interactions and distinct microbial communities in high Arctic permafrost affected cryosols are associated with the CH4 and CO2 gas fluxes.</title>
        <authorList>
            <person name="Altshuler I."/>
            <person name="Hamel J."/>
            <person name="Turney S."/>
            <person name="Magnuson E."/>
            <person name="Levesque R."/>
            <person name="Greer C."/>
            <person name="Whyte L.G."/>
        </authorList>
    </citation>
    <scope>NUCLEOTIDE SEQUENCE [LARGE SCALE GENOMIC DNA]</scope>
    <source>
        <strain evidence="2 3">42</strain>
    </source>
</reference>
<dbReference type="EMBL" id="RCZH01000009">
    <property type="protein sequence ID" value="TPG38839.1"/>
    <property type="molecule type" value="Genomic_DNA"/>
</dbReference>
<dbReference type="InterPro" id="IPR003439">
    <property type="entry name" value="ABC_transporter-like_ATP-bd"/>
</dbReference>
<dbReference type="Pfam" id="PF00005">
    <property type="entry name" value="ABC_tran"/>
    <property type="match status" value="1"/>
</dbReference>
<dbReference type="OrthoDB" id="9769115at2"/>
<gene>
    <name evidence="2" type="ORF">EAH81_15285</name>
</gene>
<protein>
    <submittedName>
        <fullName evidence="2">ATP-binding cassette domain-containing protein</fullName>
    </submittedName>
</protein>
<evidence type="ECO:0000313" key="3">
    <source>
        <dbReference type="Proteomes" id="UP000319700"/>
    </source>
</evidence>
<proteinExistence type="predicted"/>